<sequence>MGNNTQLIIFVVVGLCLWLCSGQHNHECGTYEVWSENYRPGCESTCKALIPRPDCNKTIVPGCACIPLHPRKSKHLCVHPHACVLPVL</sequence>
<evidence type="ECO:0008006" key="4">
    <source>
        <dbReference type="Google" id="ProtNLM"/>
    </source>
</evidence>
<proteinExistence type="predicted"/>
<gene>
    <name evidence="2" type="ORF">ILUMI_09330</name>
</gene>
<dbReference type="Gene3D" id="2.10.25.10">
    <property type="entry name" value="Laminin"/>
    <property type="match status" value="1"/>
</dbReference>
<accession>A0A8K0D4F5</accession>
<dbReference type="SUPFAM" id="SSF57567">
    <property type="entry name" value="Serine protease inhibitors"/>
    <property type="match status" value="1"/>
</dbReference>
<reference evidence="2" key="1">
    <citation type="submission" date="2019-08" db="EMBL/GenBank/DDBJ databases">
        <title>The genome of the North American firefly Photinus pyralis.</title>
        <authorList>
            <consortium name="Photinus pyralis genome working group"/>
            <person name="Fallon T.R."/>
            <person name="Sander Lower S.E."/>
            <person name="Weng J.-K."/>
        </authorList>
    </citation>
    <scope>NUCLEOTIDE SEQUENCE</scope>
    <source>
        <strain evidence="2">TRF0915ILg1</strain>
        <tissue evidence="2">Whole body</tissue>
    </source>
</reference>
<feature type="signal peptide" evidence="1">
    <location>
        <begin position="1"/>
        <end position="22"/>
    </location>
</feature>
<comment type="caution">
    <text evidence="2">The sequence shown here is derived from an EMBL/GenBank/DDBJ whole genome shotgun (WGS) entry which is preliminary data.</text>
</comment>
<keyword evidence="1" id="KW-0732">Signal</keyword>
<dbReference type="EMBL" id="VTPC01004708">
    <property type="protein sequence ID" value="KAF2896837.1"/>
    <property type="molecule type" value="Genomic_DNA"/>
</dbReference>
<dbReference type="OrthoDB" id="6236007at2759"/>
<dbReference type="CDD" id="cd19941">
    <property type="entry name" value="TIL"/>
    <property type="match status" value="1"/>
</dbReference>
<keyword evidence="3" id="KW-1185">Reference proteome</keyword>
<evidence type="ECO:0000313" key="2">
    <source>
        <dbReference type="EMBL" id="KAF2896837.1"/>
    </source>
</evidence>
<feature type="chain" id="PRO_5035445490" description="TIL domain-containing protein" evidence="1">
    <location>
        <begin position="23"/>
        <end position="88"/>
    </location>
</feature>
<dbReference type="AlphaFoldDB" id="A0A8K0D4F5"/>
<protein>
    <recommendedName>
        <fullName evidence="4">TIL domain-containing protein</fullName>
    </recommendedName>
</protein>
<evidence type="ECO:0000256" key="1">
    <source>
        <dbReference type="SAM" id="SignalP"/>
    </source>
</evidence>
<name>A0A8K0D4F5_IGNLU</name>
<evidence type="ECO:0000313" key="3">
    <source>
        <dbReference type="Proteomes" id="UP000801492"/>
    </source>
</evidence>
<dbReference type="Proteomes" id="UP000801492">
    <property type="component" value="Unassembled WGS sequence"/>
</dbReference>
<dbReference type="InterPro" id="IPR036084">
    <property type="entry name" value="Ser_inhib-like_sf"/>
</dbReference>
<organism evidence="2 3">
    <name type="scientific">Ignelater luminosus</name>
    <name type="common">Cucubano</name>
    <name type="synonym">Pyrophorus luminosus</name>
    <dbReference type="NCBI Taxonomy" id="2038154"/>
    <lineage>
        <taxon>Eukaryota</taxon>
        <taxon>Metazoa</taxon>
        <taxon>Ecdysozoa</taxon>
        <taxon>Arthropoda</taxon>
        <taxon>Hexapoda</taxon>
        <taxon>Insecta</taxon>
        <taxon>Pterygota</taxon>
        <taxon>Neoptera</taxon>
        <taxon>Endopterygota</taxon>
        <taxon>Coleoptera</taxon>
        <taxon>Polyphaga</taxon>
        <taxon>Elateriformia</taxon>
        <taxon>Elateroidea</taxon>
        <taxon>Elateridae</taxon>
        <taxon>Agrypninae</taxon>
        <taxon>Pyrophorini</taxon>
        <taxon>Ignelater</taxon>
    </lineage>
</organism>